<dbReference type="Proteomes" id="UP000693946">
    <property type="component" value="Linkage Group LG12"/>
</dbReference>
<feature type="non-terminal residue" evidence="2">
    <location>
        <position position="1"/>
    </location>
</feature>
<dbReference type="AlphaFoldDB" id="A0AAV6SQB8"/>
<reference evidence="2 3" key="1">
    <citation type="journal article" date="2021" name="Sci. Rep.">
        <title>Chromosome anchoring in Senegalese sole (Solea senegalensis) reveals sex-associated markers and genome rearrangements in flatfish.</title>
        <authorList>
            <person name="Guerrero-Cozar I."/>
            <person name="Gomez-Garrido J."/>
            <person name="Berbel C."/>
            <person name="Martinez-Blanch J.F."/>
            <person name="Alioto T."/>
            <person name="Claros M.G."/>
            <person name="Gagnaire P.A."/>
            <person name="Manchado M."/>
        </authorList>
    </citation>
    <scope>NUCLEOTIDE SEQUENCE [LARGE SCALE GENOMIC DNA]</scope>
    <source>
        <strain evidence="2">Sse05_10M</strain>
    </source>
</reference>
<feature type="compositionally biased region" description="Polar residues" evidence="1">
    <location>
        <begin position="81"/>
        <end position="96"/>
    </location>
</feature>
<keyword evidence="3" id="KW-1185">Reference proteome</keyword>
<evidence type="ECO:0000313" key="2">
    <source>
        <dbReference type="EMBL" id="KAG7518938.1"/>
    </source>
</evidence>
<sequence length="96" mass="10719">VYDAVIQSLYPRVFQQAGKPYEPNFPLTITSCAEDEWFIHSARVLPLTCPGCEVQAVACLGFHLRRGRSPGVDQDGWWQSDAGQTAHQGSERMNPQ</sequence>
<gene>
    <name evidence="2" type="ORF">JOB18_047649</name>
</gene>
<feature type="region of interest" description="Disordered" evidence="1">
    <location>
        <begin position="69"/>
        <end position="96"/>
    </location>
</feature>
<protein>
    <submittedName>
        <fullName evidence="2">Uncharacterized protein</fullName>
    </submittedName>
</protein>
<accession>A0AAV6SQB8</accession>
<name>A0AAV6SQB8_SOLSE</name>
<evidence type="ECO:0000256" key="1">
    <source>
        <dbReference type="SAM" id="MobiDB-lite"/>
    </source>
</evidence>
<evidence type="ECO:0000313" key="3">
    <source>
        <dbReference type="Proteomes" id="UP000693946"/>
    </source>
</evidence>
<dbReference type="EMBL" id="JAGKHQ010000004">
    <property type="protein sequence ID" value="KAG7518938.1"/>
    <property type="molecule type" value="Genomic_DNA"/>
</dbReference>
<proteinExistence type="predicted"/>
<comment type="caution">
    <text evidence="2">The sequence shown here is derived from an EMBL/GenBank/DDBJ whole genome shotgun (WGS) entry which is preliminary data.</text>
</comment>
<organism evidence="2 3">
    <name type="scientific">Solea senegalensis</name>
    <name type="common">Senegalese sole</name>
    <dbReference type="NCBI Taxonomy" id="28829"/>
    <lineage>
        <taxon>Eukaryota</taxon>
        <taxon>Metazoa</taxon>
        <taxon>Chordata</taxon>
        <taxon>Craniata</taxon>
        <taxon>Vertebrata</taxon>
        <taxon>Euteleostomi</taxon>
        <taxon>Actinopterygii</taxon>
        <taxon>Neopterygii</taxon>
        <taxon>Teleostei</taxon>
        <taxon>Neoteleostei</taxon>
        <taxon>Acanthomorphata</taxon>
        <taxon>Carangaria</taxon>
        <taxon>Pleuronectiformes</taxon>
        <taxon>Pleuronectoidei</taxon>
        <taxon>Soleidae</taxon>
        <taxon>Solea</taxon>
    </lineage>
</organism>